<keyword evidence="6" id="KW-0274">FAD</keyword>
<dbReference type="InterPro" id="IPR014105">
    <property type="entry name" value="Carotenoid/retinoid_OxRdtase"/>
</dbReference>
<dbReference type="SUPFAM" id="SSF51905">
    <property type="entry name" value="FAD/NAD(P)-binding domain"/>
    <property type="match status" value="1"/>
</dbReference>
<evidence type="ECO:0000256" key="11">
    <source>
        <dbReference type="ARBA" id="ARBA00073036"/>
    </source>
</evidence>
<comment type="pathway">
    <text evidence="2 13">Carotenoid biosynthesis.</text>
</comment>
<keyword evidence="7 13" id="KW-0560">Oxidoreductase</keyword>
<comment type="similarity">
    <text evidence="3 13">Belongs to the carotenoid/retinoid oxidoreductase family.</text>
</comment>
<evidence type="ECO:0000256" key="5">
    <source>
        <dbReference type="ARBA" id="ARBA00022746"/>
    </source>
</evidence>
<dbReference type="Pfam" id="PF01593">
    <property type="entry name" value="Amino_oxidase"/>
    <property type="match status" value="1"/>
</dbReference>
<dbReference type="InterPro" id="IPR036188">
    <property type="entry name" value="FAD/NAD-bd_sf"/>
</dbReference>
<evidence type="ECO:0000256" key="7">
    <source>
        <dbReference type="ARBA" id="ARBA00023002"/>
    </source>
</evidence>
<dbReference type="FunFam" id="3.50.50.60:FF:000378">
    <property type="entry name" value="Phytoene desaturase"/>
    <property type="match status" value="1"/>
</dbReference>
<comment type="caution">
    <text evidence="15">The sequence shown here is derived from an EMBL/GenBank/DDBJ whole genome shotgun (WGS) entry which is preliminary data.</text>
</comment>
<evidence type="ECO:0000256" key="3">
    <source>
        <dbReference type="ARBA" id="ARBA00006046"/>
    </source>
</evidence>
<comment type="cofactor">
    <cofactor evidence="1">
        <name>FAD</name>
        <dbReference type="ChEBI" id="CHEBI:57692"/>
    </cofactor>
</comment>
<dbReference type="Proteomes" id="UP000249130">
    <property type="component" value="Unassembled WGS sequence"/>
</dbReference>
<dbReference type="Gene3D" id="3.50.50.60">
    <property type="entry name" value="FAD/NAD(P)-binding domain"/>
    <property type="match status" value="2"/>
</dbReference>
<evidence type="ECO:0000256" key="12">
    <source>
        <dbReference type="ARBA" id="ARBA00083000"/>
    </source>
</evidence>
<evidence type="ECO:0000256" key="1">
    <source>
        <dbReference type="ARBA" id="ARBA00001974"/>
    </source>
</evidence>
<dbReference type="PANTHER" id="PTHR43734:SF3">
    <property type="entry name" value="B-CAROTENE KETOLASE"/>
    <property type="match status" value="1"/>
</dbReference>
<evidence type="ECO:0000256" key="13">
    <source>
        <dbReference type="RuleBase" id="RU362075"/>
    </source>
</evidence>
<protein>
    <recommendedName>
        <fullName evidence="11">Phytoene desaturase (neurosporene-forming)</fullName>
        <ecNumber evidence="10">1.3.99.28</ecNumber>
    </recommendedName>
    <alternativeName>
        <fullName evidence="12">3-step phytoene desaturase</fullName>
    </alternativeName>
    <alternativeName>
        <fullName evidence="8">Phytoene dehydrogenase</fullName>
    </alternativeName>
</protein>
<dbReference type="NCBIfam" id="TIGR02734">
    <property type="entry name" value="crtI_fam"/>
    <property type="match status" value="1"/>
</dbReference>
<keyword evidence="4" id="KW-0285">Flavoprotein</keyword>
<keyword evidence="16" id="KW-1185">Reference proteome</keyword>
<name>A0A327KNJ4_9BRAD</name>
<dbReference type="AlphaFoldDB" id="A0A327KNJ4"/>
<evidence type="ECO:0000256" key="6">
    <source>
        <dbReference type="ARBA" id="ARBA00022827"/>
    </source>
</evidence>
<evidence type="ECO:0000256" key="10">
    <source>
        <dbReference type="ARBA" id="ARBA00066679"/>
    </source>
</evidence>
<evidence type="ECO:0000256" key="8">
    <source>
        <dbReference type="ARBA" id="ARBA00031986"/>
    </source>
</evidence>
<reference evidence="15 16" key="1">
    <citation type="submission" date="2017-07" db="EMBL/GenBank/DDBJ databases">
        <title>Draft Genome Sequences of Select Purple Nonsulfur Bacteria.</title>
        <authorList>
            <person name="Lasarre B."/>
            <person name="Mckinlay J.B."/>
        </authorList>
    </citation>
    <scope>NUCLEOTIDE SEQUENCE [LARGE SCALE GENOMIC DNA]</scope>
    <source>
        <strain evidence="15 16">DSM 5909</strain>
    </source>
</reference>
<feature type="domain" description="Amine oxidase" evidence="14">
    <location>
        <begin position="31"/>
        <end position="499"/>
    </location>
</feature>
<evidence type="ECO:0000313" key="16">
    <source>
        <dbReference type="Proteomes" id="UP000249130"/>
    </source>
</evidence>
<evidence type="ECO:0000259" key="14">
    <source>
        <dbReference type="Pfam" id="PF01593"/>
    </source>
</evidence>
<dbReference type="FunFam" id="3.50.50.60:FF:000413">
    <property type="entry name" value="Phytoene desaturase (lycopene-forming)"/>
    <property type="match status" value="1"/>
</dbReference>
<dbReference type="EMBL" id="NPEX01000282">
    <property type="protein sequence ID" value="RAI39546.1"/>
    <property type="molecule type" value="Genomic_DNA"/>
</dbReference>
<sequence>MSSLTLDRPRSPVVRPGTRVPHAIVIGSGFGGLAAAVRLGARGYRVTVLEKLDQPGGRAYVFRQDGFTFDAGPTIVTLPQMFEELWSLAGRKFSDDITLKPIDPFYRLRFDDGETFTACRDPEAMRREVGRLSPGDVDGYERFMAQCKPIFEVGFEQLSSQPFNSVLSMAKLLPELFRLKSYRTVHGLAASYMKDPRLRIALSFHPLFIGGNPFTTTSIYCLISHLEREYGVWFAMGGTGALVKGLVSLIEGQGGTIRYNEEVSAITVEGGAATGVRLASGETLSADIVVSNADAAWTYKTLLPAEVRRRWTDKKLARARYSMSLFVWYFGTKRQYRGVPHHTILLGPRYKELLRDIFDRKVLAPDFSLYLHHPTATDPSLAPPGCDTFYVLSPVPNLASGVDWAHAAEPYRRAVSDFLSRTVLPGLEENVVTSRIVTPQDFHTRLRSVLGAAFGFEPVFTQSAWFRPHNRSEEVDRLFLVGAGTHPGAGLPGVLSSARVLDSVVPHGADLAGNP</sequence>
<dbReference type="InterPro" id="IPR002937">
    <property type="entry name" value="Amino_oxidase"/>
</dbReference>
<dbReference type="EC" id="1.3.99.28" evidence="10"/>
<evidence type="ECO:0000313" key="15">
    <source>
        <dbReference type="EMBL" id="RAI39546.1"/>
    </source>
</evidence>
<dbReference type="GO" id="GO:0016117">
    <property type="term" value="P:carotenoid biosynthetic process"/>
    <property type="evidence" value="ECO:0007669"/>
    <property type="project" value="UniProtKB-KW"/>
</dbReference>
<dbReference type="GO" id="GO:0071949">
    <property type="term" value="F:FAD binding"/>
    <property type="evidence" value="ECO:0007669"/>
    <property type="project" value="UniProtKB-ARBA"/>
</dbReference>
<evidence type="ECO:0000256" key="2">
    <source>
        <dbReference type="ARBA" id="ARBA00004829"/>
    </source>
</evidence>
<accession>A0A327KNJ4</accession>
<organism evidence="15 16">
    <name type="scientific">Rhodoplanes roseus</name>
    <dbReference type="NCBI Taxonomy" id="29409"/>
    <lineage>
        <taxon>Bacteria</taxon>
        <taxon>Pseudomonadati</taxon>
        <taxon>Pseudomonadota</taxon>
        <taxon>Alphaproteobacteria</taxon>
        <taxon>Hyphomicrobiales</taxon>
        <taxon>Nitrobacteraceae</taxon>
        <taxon>Rhodoplanes</taxon>
    </lineage>
</organism>
<evidence type="ECO:0000256" key="4">
    <source>
        <dbReference type="ARBA" id="ARBA00022630"/>
    </source>
</evidence>
<proteinExistence type="inferred from homology"/>
<dbReference type="OrthoDB" id="9774675at2"/>
<comment type="catalytic activity">
    <reaction evidence="9">
        <text>15-cis-phytoene + 3 A = all-trans-neurosporene + 3 AH2</text>
        <dbReference type="Rhea" id="RHEA:30599"/>
        <dbReference type="ChEBI" id="CHEBI:13193"/>
        <dbReference type="ChEBI" id="CHEBI:16833"/>
        <dbReference type="ChEBI" id="CHEBI:17499"/>
        <dbReference type="ChEBI" id="CHEBI:27787"/>
        <dbReference type="EC" id="1.3.99.28"/>
    </reaction>
</comment>
<dbReference type="GO" id="GO:0016627">
    <property type="term" value="F:oxidoreductase activity, acting on the CH-CH group of donors"/>
    <property type="evidence" value="ECO:0007669"/>
    <property type="project" value="UniProtKB-ARBA"/>
</dbReference>
<keyword evidence="5 13" id="KW-0125">Carotenoid biosynthesis</keyword>
<dbReference type="RefSeq" id="WP_111421835.1">
    <property type="nucleotide sequence ID" value="NZ_NPEX01000282.1"/>
</dbReference>
<evidence type="ECO:0000256" key="9">
    <source>
        <dbReference type="ARBA" id="ARBA00050961"/>
    </source>
</evidence>
<dbReference type="PANTHER" id="PTHR43734">
    <property type="entry name" value="PHYTOENE DESATURASE"/>
    <property type="match status" value="1"/>
</dbReference>
<gene>
    <name evidence="15" type="ORF">CH341_25640</name>
</gene>